<dbReference type="InterPro" id="IPR014732">
    <property type="entry name" value="OMPdecase"/>
</dbReference>
<dbReference type="Gene3D" id="3.20.20.70">
    <property type="entry name" value="Aldolase class I"/>
    <property type="match status" value="1"/>
</dbReference>
<evidence type="ECO:0000256" key="4">
    <source>
        <dbReference type="ARBA" id="ARBA00022793"/>
    </source>
</evidence>
<dbReference type="PANTHER" id="PTHR32119">
    <property type="entry name" value="OROTIDINE 5'-PHOSPHATE DECARBOXYLASE"/>
    <property type="match status" value="1"/>
</dbReference>
<feature type="binding site" evidence="9 11">
    <location>
        <position position="41"/>
    </location>
    <ligand>
        <name>substrate</name>
    </ligand>
</feature>
<keyword evidence="5 9" id="KW-0665">Pyrimidine biosynthesis</keyword>
<keyword evidence="6 9" id="KW-0456">Lyase</keyword>
<evidence type="ECO:0000313" key="15">
    <source>
        <dbReference type="Proteomes" id="UP000008544"/>
    </source>
</evidence>
<gene>
    <name evidence="9" type="primary">pyrF</name>
    <name evidence="14" type="ordered locus">Daud_1299</name>
</gene>
<reference evidence="14 15" key="2">
    <citation type="journal article" date="2008" name="Science">
        <title>Environmental genomics reveals a single-species ecosystem deep within Earth.</title>
        <authorList>
            <person name="Chivian D."/>
            <person name="Brodie E.L."/>
            <person name="Alm E.J."/>
            <person name="Culley D.E."/>
            <person name="Dehal P.S."/>
            <person name="Desantis T.Z."/>
            <person name="Gihring T.M."/>
            <person name="Lapidus A."/>
            <person name="Lin L.H."/>
            <person name="Lowry S.R."/>
            <person name="Moser D.P."/>
            <person name="Richardson P.M."/>
            <person name="Southam G."/>
            <person name="Wanger G."/>
            <person name="Pratt L.M."/>
            <person name="Andersen G.L."/>
            <person name="Hazen T.C."/>
            <person name="Brockman F.J."/>
            <person name="Arkin A.P."/>
            <person name="Onstott T.C."/>
        </authorList>
    </citation>
    <scope>NUCLEOTIDE SEQUENCE [LARGE SCALE GENOMIC DNA]</scope>
    <source>
        <strain evidence="14 15">MP104C</strain>
    </source>
</reference>
<accession>B1I4P1</accession>
<comment type="function">
    <text evidence="1 9">Catalyzes the decarboxylation of orotidine 5'-monophosphate (OMP) to uridine 5'-monophosphate (UMP).</text>
</comment>
<sequence>MPAPEVPAEAGQRILVALDVDERERALTLARELRGEVGGFKIGMRLFFRHGPRMVEELAGVGGRLFLDLKLHDIPETVAQGVRALVGLGAHIINVHAAGGLVMMRAAAEAARTEAARAGVPAPKLVAVTVLTSLEQENLSRELGFGDDLESVVLAWAGLAKAAGLDGVVSSPLELTALRAALGPDFLLITPGIRPAGAQLQDQKRVMTPAQAVRAGADYLVIGRPITAAPDPVAAARAIVRELPASEAG</sequence>
<organism evidence="14 15">
    <name type="scientific">Desulforudis audaxviator (strain MP104C)</name>
    <dbReference type="NCBI Taxonomy" id="477974"/>
    <lineage>
        <taxon>Bacteria</taxon>
        <taxon>Bacillati</taxon>
        <taxon>Bacillota</taxon>
        <taxon>Clostridia</taxon>
        <taxon>Thermoanaerobacterales</taxon>
        <taxon>Candidatus Desulforudaceae</taxon>
        <taxon>Candidatus Desulforudis</taxon>
    </lineage>
</organism>
<dbReference type="NCBIfam" id="NF001273">
    <property type="entry name" value="PRK00230.1"/>
    <property type="match status" value="1"/>
</dbReference>
<evidence type="ECO:0000256" key="7">
    <source>
        <dbReference type="ARBA" id="ARBA00049157"/>
    </source>
</evidence>
<dbReference type="Proteomes" id="UP000008544">
    <property type="component" value="Chromosome"/>
</dbReference>
<dbReference type="GO" id="GO:0044205">
    <property type="term" value="P:'de novo' UMP biosynthetic process"/>
    <property type="evidence" value="ECO:0007669"/>
    <property type="project" value="UniProtKB-UniRule"/>
</dbReference>
<evidence type="ECO:0000256" key="12">
    <source>
        <dbReference type="RuleBase" id="RU000512"/>
    </source>
</evidence>
<reference evidence="15" key="1">
    <citation type="submission" date="2007-10" db="EMBL/GenBank/DDBJ databases">
        <title>Complete sequence of chromosome of Desulforudis audaxviator MP104C.</title>
        <authorList>
            <person name="Copeland A."/>
            <person name="Lucas S."/>
            <person name="Lapidus A."/>
            <person name="Barry K."/>
            <person name="Glavina del Rio T."/>
            <person name="Dalin E."/>
            <person name="Tice H."/>
            <person name="Bruce D."/>
            <person name="Pitluck S."/>
            <person name="Lowry S.R."/>
            <person name="Larimer F."/>
            <person name="Land M.L."/>
            <person name="Hauser L."/>
            <person name="Kyrpides N."/>
            <person name="Ivanova N.N."/>
            <person name="Richardson P."/>
        </authorList>
    </citation>
    <scope>NUCLEOTIDE SEQUENCE [LARGE SCALE GENOMIC DNA]</scope>
    <source>
        <strain evidence="15">MP104C</strain>
    </source>
</reference>
<feature type="domain" description="Orotidine 5'-phosphate decarboxylase" evidence="13">
    <location>
        <begin position="13"/>
        <end position="239"/>
    </location>
</feature>
<feature type="active site" description="Proton donor" evidence="9">
    <location>
        <position position="70"/>
    </location>
</feature>
<dbReference type="GO" id="GO:0004590">
    <property type="term" value="F:orotidine-5'-phosphate decarboxylase activity"/>
    <property type="evidence" value="ECO:0007669"/>
    <property type="project" value="UniProtKB-UniRule"/>
</dbReference>
<dbReference type="SUPFAM" id="SSF51366">
    <property type="entry name" value="Ribulose-phoshate binding barrel"/>
    <property type="match status" value="1"/>
</dbReference>
<keyword evidence="15" id="KW-1185">Reference proteome</keyword>
<comment type="catalytic activity">
    <reaction evidence="7 9 12">
        <text>orotidine 5'-phosphate + H(+) = UMP + CO2</text>
        <dbReference type="Rhea" id="RHEA:11596"/>
        <dbReference type="ChEBI" id="CHEBI:15378"/>
        <dbReference type="ChEBI" id="CHEBI:16526"/>
        <dbReference type="ChEBI" id="CHEBI:57538"/>
        <dbReference type="ChEBI" id="CHEBI:57865"/>
        <dbReference type="EC" id="4.1.1.23"/>
    </reaction>
</comment>
<dbReference type="EC" id="4.1.1.23" evidence="9"/>
<proteinExistence type="inferred from homology"/>
<feature type="binding site" evidence="9 11">
    <location>
        <position position="203"/>
    </location>
    <ligand>
        <name>substrate</name>
    </ligand>
</feature>
<name>B1I4P1_DESAP</name>
<dbReference type="EMBL" id="CP000860">
    <property type="protein sequence ID" value="ACA59810.1"/>
    <property type="molecule type" value="Genomic_DNA"/>
</dbReference>
<evidence type="ECO:0000256" key="6">
    <source>
        <dbReference type="ARBA" id="ARBA00023239"/>
    </source>
</evidence>
<dbReference type="PROSITE" id="PS00156">
    <property type="entry name" value="OMPDECASE"/>
    <property type="match status" value="1"/>
</dbReference>
<evidence type="ECO:0000256" key="2">
    <source>
        <dbReference type="ARBA" id="ARBA00004861"/>
    </source>
</evidence>
<comment type="pathway">
    <text evidence="2 9 12">Pyrimidine metabolism; UMP biosynthesis via de novo pathway; UMP from orotate: step 2/2.</text>
</comment>
<evidence type="ECO:0000256" key="3">
    <source>
        <dbReference type="ARBA" id="ARBA00011738"/>
    </source>
</evidence>
<feature type="active site" description="For OMPdecase activity" evidence="10">
    <location>
        <position position="70"/>
    </location>
</feature>
<feature type="active site" description="For OMPdecase activity" evidence="10">
    <location>
        <position position="68"/>
    </location>
</feature>
<dbReference type="eggNOG" id="COG0284">
    <property type="taxonomic scope" value="Bacteria"/>
</dbReference>
<evidence type="ECO:0000256" key="11">
    <source>
        <dbReference type="PIRSR" id="PIRSR614732-2"/>
    </source>
</evidence>
<evidence type="ECO:0000259" key="13">
    <source>
        <dbReference type="SMART" id="SM00934"/>
    </source>
</evidence>
<dbReference type="HAMAP" id="MF_01200_B">
    <property type="entry name" value="OMPdecase_type1_B"/>
    <property type="match status" value="1"/>
</dbReference>
<dbReference type="InterPro" id="IPR013785">
    <property type="entry name" value="Aldolase_TIM"/>
</dbReference>
<dbReference type="SMART" id="SM00934">
    <property type="entry name" value="OMPdecase"/>
    <property type="match status" value="1"/>
</dbReference>
<comment type="subunit">
    <text evidence="3 9">Homodimer.</text>
</comment>
<feature type="binding site" evidence="9 11">
    <location>
        <position position="132"/>
    </location>
    <ligand>
        <name>substrate</name>
    </ligand>
</feature>
<dbReference type="RefSeq" id="WP_012302395.1">
    <property type="nucleotide sequence ID" value="NC_010424.1"/>
</dbReference>
<feature type="binding site" evidence="9 11">
    <location>
        <position position="19"/>
    </location>
    <ligand>
        <name>substrate</name>
    </ligand>
</feature>
<dbReference type="OrthoDB" id="9806203at2"/>
<dbReference type="AlphaFoldDB" id="B1I4P1"/>
<dbReference type="InterPro" id="IPR047596">
    <property type="entry name" value="OMPdecase_bac"/>
</dbReference>
<dbReference type="NCBIfam" id="TIGR01740">
    <property type="entry name" value="pyrF"/>
    <property type="match status" value="1"/>
</dbReference>
<dbReference type="InterPro" id="IPR011060">
    <property type="entry name" value="RibuloseP-bd_barrel"/>
</dbReference>
<feature type="binding site" evidence="9 11">
    <location>
        <position position="194"/>
    </location>
    <ligand>
        <name>substrate</name>
    </ligand>
</feature>
<feature type="binding site" evidence="9 11">
    <location>
        <position position="223"/>
    </location>
    <ligand>
        <name>substrate</name>
    </ligand>
</feature>
<dbReference type="InterPro" id="IPR001754">
    <property type="entry name" value="OMPdeCOase_dom"/>
</dbReference>
<evidence type="ECO:0000256" key="10">
    <source>
        <dbReference type="PIRSR" id="PIRSR614732-1"/>
    </source>
</evidence>
<dbReference type="HOGENOM" id="CLU_067069_1_0_9"/>
<dbReference type="CDD" id="cd04725">
    <property type="entry name" value="OMP_decarboxylase_like"/>
    <property type="match status" value="1"/>
</dbReference>
<evidence type="ECO:0000313" key="14">
    <source>
        <dbReference type="EMBL" id="ACA59810.1"/>
    </source>
</evidence>
<evidence type="ECO:0000256" key="5">
    <source>
        <dbReference type="ARBA" id="ARBA00022975"/>
    </source>
</evidence>
<feature type="binding site" evidence="9 11">
    <location>
        <position position="224"/>
    </location>
    <ligand>
        <name>substrate</name>
    </ligand>
</feature>
<dbReference type="GO" id="GO:0005829">
    <property type="term" value="C:cytosol"/>
    <property type="evidence" value="ECO:0007669"/>
    <property type="project" value="TreeGrafter"/>
</dbReference>
<dbReference type="InterPro" id="IPR018089">
    <property type="entry name" value="OMPdecase_AS"/>
</dbReference>
<dbReference type="Pfam" id="PF00215">
    <property type="entry name" value="OMPdecase"/>
    <property type="match status" value="1"/>
</dbReference>
<keyword evidence="4 9" id="KW-0210">Decarboxylase</keyword>
<dbReference type="PANTHER" id="PTHR32119:SF2">
    <property type="entry name" value="OROTIDINE 5'-PHOSPHATE DECARBOXYLASE"/>
    <property type="match status" value="1"/>
</dbReference>
<evidence type="ECO:0000256" key="9">
    <source>
        <dbReference type="HAMAP-Rule" id="MF_01200"/>
    </source>
</evidence>
<dbReference type="GO" id="GO:0006207">
    <property type="term" value="P:'de novo' pyrimidine nucleobase biosynthetic process"/>
    <property type="evidence" value="ECO:0007669"/>
    <property type="project" value="InterPro"/>
</dbReference>
<protein>
    <recommendedName>
        <fullName evidence="9">Orotidine 5'-phosphate decarboxylase</fullName>
        <ecNumber evidence="9">4.1.1.23</ecNumber>
    </recommendedName>
    <alternativeName>
        <fullName evidence="9">OMP decarboxylase</fullName>
        <shortName evidence="9">OMPDCase</shortName>
        <shortName evidence="9">OMPdecase</shortName>
    </alternativeName>
</protein>
<comment type="similarity">
    <text evidence="8 9">Belongs to the OMP decarboxylase family. Type 1 subfamily.</text>
</comment>
<feature type="binding site" evidence="9">
    <location>
        <begin position="68"/>
        <end position="77"/>
    </location>
    <ligand>
        <name>substrate</name>
    </ligand>
</feature>
<dbReference type="FunFam" id="3.20.20.70:FF:000015">
    <property type="entry name" value="Orotidine 5'-phosphate decarboxylase"/>
    <property type="match status" value="1"/>
</dbReference>
<evidence type="ECO:0000256" key="8">
    <source>
        <dbReference type="ARBA" id="ARBA00061012"/>
    </source>
</evidence>
<evidence type="ECO:0000256" key="1">
    <source>
        <dbReference type="ARBA" id="ARBA00002356"/>
    </source>
</evidence>
<dbReference type="STRING" id="477974.Daud_1299"/>
<dbReference type="UniPathway" id="UPA00070">
    <property type="reaction ID" value="UER00120"/>
</dbReference>
<dbReference type="KEGG" id="dau:Daud_1299"/>
<feature type="active site" description="For OMPdecase activity" evidence="10">
    <location>
        <position position="73"/>
    </location>
</feature>